<comment type="caution">
    <text evidence="2">The sequence shown here is derived from an EMBL/GenBank/DDBJ whole genome shotgun (WGS) entry which is preliminary data.</text>
</comment>
<feature type="region of interest" description="Disordered" evidence="1">
    <location>
        <begin position="1"/>
        <end position="23"/>
    </location>
</feature>
<dbReference type="EMBL" id="JBEZFP010000128">
    <property type="protein sequence ID" value="MEU8138548.1"/>
    <property type="molecule type" value="Genomic_DNA"/>
</dbReference>
<evidence type="ECO:0000313" key="3">
    <source>
        <dbReference type="Proteomes" id="UP001551482"/>
    </source>
</evidence>
<dbReference type="Proteomes" id="UP001551482">
    <property type="component" value="Unassembled WGS sequence"/>
</dbReference>
<reference evidence="2 3" key="1">
    <citation type="submission" date="2024-06" db="EMBL/GenBank/DDBJ databases">
        <title>The Natural Products Discovery Center: Release of the First 8490 Sequenced Strains for Exploring Actinobacteria Biosynthetic Diversity.</title>
        <authorList>
            <person name="Kalkreuter E."/>
            <person name="Kautsar S.A."/>
            <person name="Yang D."/>
            <person name="Bader C.D."/>
            <person name="Teijaro C.N."/>
            <person name="Fluegel L."/>
            <person name="Davis C.M."/>
            <person name="Simpson J.R."/>
            <person name="Lauterbach L."/>
            <person name="Steele A.D."/>
            <person name="Gui C."/>
            <person name="Meng S."/>
            <person name="Li G."/>
            <person name="Viehrig K."/>
            <person name="Ye F."/>
            <person name="Su P."/>
            <person name="Kiefer A.F."/>
            <person name="Nichols A."/>
            <person name="Cepeda A.J."/>
            <person name="Yan W."/>
            <person name="Fan B."/>
            <person name="Jiang Y."/>
            <person name="Adhikari A."/>
            <person name="Zheng C.-J."/>
            <person name="Schuster L."/>
            <person name="Cowan T.M."/>
            <person name="Smanski M.J."/>
            <person name="Chevrette M.G."/>
            <person name="De Carvalho L.P.S."/>
            <person name="Shen B."/>
        </authorList>
    </citation>
    <scope>NUCLEOTIDE SEQUENCE [LARGE SCALE GENOMIC DNA]</scope>
    <source>
        <strain evidence="2 3">NPDC048946</strain>
    </source>
</reference>
<gene>
    <name evidence="2" type="ORF">AB0C36_34255</name>
</gene>
<accession>A0ABV3DS31</accession>
<dbReference type="RefSeq" id="WP_358362103.1">
    <property type="nucleotide sequence ID" value="NZ_JBEZFP010000128.1"/>
</dbReference>
<name>A0ABV3DS31_9ACTN</name>
<sequence length="108" mass="11792">MTDHEALLGKTLRQSLEDSRAEGRTQGIEIGHARGLNRGIQLGMAVGVMRVLEMRGIELTSEQRGRIVSCLNMDVMNRRLKRALVVADAEAVFDTGPNDAEAAFDLGL</sequence>
<keyword evidence="3" id="KW-1185">Reference proteome</keyword>
<evidence type="ECO:0008006" key="4">
    <source>
        <dbReference type="Google" id="ProtNLM"/>
    </source>
</evidence>
<proteinExistence type="predicted"/>
<evidence type="ECO:0000256" key="1">
    <source>
        <dbReference type="SAM" id="MobiDB-lite"/>
    </source>
</evidence>
<evidence type="ECO:0000313" key="2">
    <source>
        <dbReference type="EMBL" id="MEU8138548.1"/>
    </source>
</evidence>
<organism evidence="2 3">
    <name type="scientific">Streptodolium elevatio</name>
    <dbReference type="NCBI Taxonomy" id="3157996"/>
    <lineage>
        <taxon>Bacteria</taxon>
        <taxon>Bacillati</taxon>
        <taxon>Actinomycetota</taxon>
        <taxon>Actinomycetes</taxon>
        <taxon>Kitasatosporales</taxon>
        <taxon>Streptomycetaceae</taxon>
        <taxon>Streptodolium</taxon>
    </lineage>
</organism>
<protein>
    <recommendedName>
        <fullName evidence="4">Transposase</fullName>
    </recommendedName>
</protein>